<comment type="caution">
    <text evidence="1">The sequence shown here is derived from an EMBL/GenBank/DDBJ whole genome shotgun (WGS) entry which is preliminary data.</text>
</comment>
<evidence type="ECO:0000313" key="2">
    <source>
        <dbReference type="Proteomes" id="UP001226434"/>
    </source>
</evidence>
<evidence type="ECO:0000313" key="1">
    <source>
        <dbReference type="EMBL" id="MDI3322002.1"/>
    </source>
</evidence>
<name>A0ABT6RHF3_9BACT</name>
<protein>
    <recommendedName>
        <fullName evidence="3">VWFA domain-containing protein</fullName>
    </recommendedName>
</protein>
<gene>
    <name evidence="1" type="ORF">QJ048_19580</name>
</gene>
<organism evidence="1 2">
    <name type="scientific">Pinibacter soli</name>
    <dbReference type="NCBI Taxonomy" id="3044211"/>
    <lineage>
        <taxon>Bacteria</taxon>
        <taxon>Pseudomonadati</taxon>
        <taxon>Bacteroidota</taxon>
        <taxon>Chitinophagia</taxon>
        <taxon>Chitinophagales</taxon>
        <taxon>Chitinophagaceae</taxon>
        <taxon>Pinibacter</taxon>
    </lineage>
</organism>
<accession>A0ABT6RHF3</accession>
<keyword evidence="2" id="KW-1185">Reference proteome</keyword>
<evidence type="ECO:0008006" key="3">
    <source>
        <dbReference type="Google" id="ProtNLM"/>
    </source>
</evidence>
<dbReference type="EMBL" id="JASBRG010000007">
    <property type="protein sequence ID" value="MDI3322002.1"/>
    <property type="molecule type" value="Genomic_DNA"/>
</dbReference>
<dbReference type="Proteomes" id="UP001226434">
    <property type="component" value="Unassembled WGS sequence"/>
</dbReference>
<proteinExistence type="predicted"/>
<sequence length="300" mass="34620">MKRQFLIALISFTIFSCNSTDKKESDGQAKVEGKKQEKQLNISVLWDLSDRINPLIHKEQPTNAERDIAIIKYFADFLKGDMDKKGAYMAKGKLKIFFSPNPSDQNINTLASNLDIDLSKKDVKEKKQVYDHISADFEDASKQITDLTIKTSKWDGSDIYRFFKNNVVDYCVSKDSTYRNILVILTDGYLYDKSSMGKVGNKSEYILPQLLTSLGLRNNANFKSSFEKNDCGLISTRSDLNNLEILVLEINSEADHKDDEDVIKLYLQKWFTDMKVKRFEIYNTDLPTNTRKRITDFLNY</sequence>
<dbReference type="RefSeq" id="WP_282336122.1">
    <property type="nucleotide sequence ID" value="NZ_JASBRG010000007.1"/>
</dbReference>
<reference evidence="1 2" key="1">
    <citation type="submission" date="2023-05" db="EMBL/GenBank/DDBJ databases">
        <title>Genome sequence of Pinibacter sp. MAH-24.</title>
        <authorList>
            <person name="Huq M.A."/>
        </authorList>
    </citation>
    <scope>NUCLEOTIDE SEQUENCE [LARGE SCALE GENOMIC DNA]</scope>
    <source>
        <strain evidence="1 2">MAH-24</strain>
    </source>
</reference>
<dbReference type="PROSITE" id="PS51257">
    <property type="entry name" value="PROKAR_LIPOPROTEIN"/>
    <property type="match status" value="1"/>
</dbReference>